<sequence>MIIWDIEPSLLCTKHLHELHDDIHALWLILTTEKYVHTHHPEIKRWQGKLKALHARHDEIIIEFARRGIEHTSSLDFSNATGNEIQSVFLHTPVEQARILTSLNCYCFV</sequence>
<dbReference type="SUPFAM" id="SSF47077">
    <property type="entry name" value="T4 endonuclease V"/>
    <property type="match status" value="1"/>
</dbReference>
<dbReference type="Proteomes" id="UP000699691">
    <property type="component" value="Unassembled WGS sequence"/>
</dbReference>
<evidence type="ECO:0000313" key="1">
    <source>
        <dbReference type="EMBL" id="MCA9397547.1"/>
    </source>
</evidence>
<protein>
    <submittedName>
        <fullName evidence="1">Pyrimidine dimer DNA glycosylase</fullName>
    </submittedName>
</protein>
<gene>
    <name evidence="1" type="ORF">KC573_01850</name>
</gene>
<comment type="caution">
    <text evidence="1">The sequence shown here is derived from an EMBL/GenBank/DDBJ whole genome shotgun (WGS) entry which is preliminary data.</text>
</comment>
<dbReference type="AlphaFoldDB" id="A0A955LVR3"/>
<dbReference type="Gene3D" id="1.10.440.10">
    <property type="entry name" value="T4 endonuclease V"/>
    <property type="match status" value="1"/>
</dbReference>
<dbReference type="InterPro" id="IPR004260">
    <property type="entry name" value="Pyr-dimer_DNA_glycosylase"/>
</dbReference>
<dbReference type="InterPro" id="IPR024796">
    <property type="entry name" value="T4_endonuc_V"/>
</dbReference>
<dbReference type="EMBL" id="JAGQKY010000062">
    <property type="protein sequence ID" value="MCA9397547.1"/>
    <property type="molecule type" value="Genomic_DNA"/>
</dbReference>
<dbReference type="Pfam" id="PF03013">
    <property type="entry name" value="Pyr_excise"/>
    <property type="match status" value="1"/>
</dbReference>
<accession>A0A955LVR3</accession>
<proteinExistence type="predicted"/>
<reference evidence="1" key="2">
    <citation type="journal article" date="2021" name="Microbiome">
        <title>Successional dynamics and alternative stable states in a saline activated sludge microbial community over 9 years.</title>
        <authorList>
            <person name="Wang Y."/>
            <person name="Ye J."/>
            <person name="Ju F."/>
            <person name="Liu L."/>
            <person name="Boyd J.A."/>
            <person name="Deng Y."/>
            <person name="Parks D.H."/>
            <person name="Jiang X."/>
            <person name="Yin X."/>
            <person name="Woodcroft B.J."/>
            <person name="Tyson G.W."/>
            <person name="Hugenholtz P."/>
            <person name="Polz M.F."/>
            <person name="Zhang T."/>
        </authorList>
    </citation>
    <scope>NUCLEOTIDE SEQUENCE</scope>
    <source>
        <strain evidence="1">HKST-UBA02</strain>
    </source>
</reference>
<name>A0A955LVR3_UNCKA</name>
<organism evidence="1 2">
    <name type="scientific">candidate division WWE3 bacterium</name>
    <dbReference type="NCBI Taxonomy" id="2053526"/>
    <lineage>
        <taxon>Bacteria</taxon>
        <taxon>Katanobacteria</taxon>
    </lineage>
</organism>
<reference evidence="1" key="1">
    <citation type="submission" date="2020-04" db="EMBL/GenBank/DDBJ databases">
        <authorList>
            <person name="Zhang T."/>
        </authorList>
    </citation>
    <scope>NUCLEOTIDE SEQUENCE</scope>
    <source>
        <strain evidence="1">HKST-UBA02</strain>
    </source>
</reference>
<evidence type="ECO:0000313" key="2">
    <source>
        <dbReference type="Proteomes" id="UP000699691"/>
    </source>
</evidence>